<evidence type="ECO:0000256" key="1">
    <source>
        <dbReference type="ARBA" id="ARBA00004383"/>
    </source>
</evidence>
<evidence type="ECO:0000256" key="2">
    <source>
        <dbReference type="ARBA" id="ARBA00006555"/>
    </source>
</evidence>
<dbReference type="GO" id="GO:0015031">
    <property type="term" value="P:protein transport"/>
    <property type="evidence" value="ECO:0007669"/>
    <property type="project" value="UniProtKB-KW"/>
</dbReference>
<keyword evidence="9 10" id="KW-0472">Membrane</keyword>
<evidence type="ECO:0000256" key="3">
    <source>
        <dbReference type="ARBA" id="ARBA00022448"/>
    </source>
</evidence>
<evidence type="ECO:0000256" key="10">
    <source>
        <dbReference type="SAM" id="Phobius"/>
    </source>
</evidence>
<dbReference type="Proteomes" id="UP000032361">
    <property type="component" value="Unassembled WGS sequence"/>
</dbReference>
<keyword evidence="7" id="KW-0653">Protein transport</keyword>
<evidence type="ECO:0000256" key="7">
    <source>
        <dbReference type="ARBA" id="ARBA00022927"/>
    </source>
</evidence>
<dbReference type="GO" id="GO:0055085">
    <property type="term" value="P:transmembrane transport"/>
    <property type="evidence" value="ECO:0007669"/>
    <property type="project" value="InterPro"/>
</dbReference>
<accession>A0A0D7VZF0</accession>
<feature type="transmembrane region" description="Helical" evidence="10">
    <location>
        <begin position="16"/>
        <end position="34"/>
    </location>
</feature>
<evidence type="ECO:0000313" key="13">
    <source>
        <dbReference type="EMBL" id="KJD32240.1"/>
    </source>
</evidence>
<comment type="subcellular location">
    <subcellularLocation>
        <location evidence="1">Cell inner membrane</location>
        <topology evidence="1">Single-pass membrane protein</topology>
        <orientation evidence="1">Periplasmic side</orientation>
    </subcellularLocation>
</comment>
<dbReference type="EMBL" id="JTDV01000010">
    <property type="protein sequence ID" value="KJD32078.1"/>
    <property type="molecule type" value="Genomic_DNA"/>
</dbReference>
<evidence type="ECO:0000256" key="6">
    <source>
        <dbReference type="ARBA" id="ARBA00022692"/>
    </source>
</evidence>
<evidence type="ECO:0000256" key="5">
    <source>
        <dbReference type="ARBA" id="ARBA00022519"/>
    </source>
</evidence>
<dbReference type="PANTHER" id="PTHR33446">
    <property type="entry name" value="PROTEIN TONB-RELATED"/>
    <property type="match status" value="1"/>
</dbReference>
<dbReference type="GO" id="GO:0031992">
    <property type="term" value="F:energy transducer activity"/>
    <property type="evidence" value="ECO:0007669"/>
    <property type="project" value="TreeGrafter"/>
</dbReference>
<gene>
    <name evidence="12" type="ORF">PK35_10725</name>
    <name evidence="13" type="ORF">PK35_11610</name>
</gene>
<evidence type="ECO:0000259" key="11">
    <source>
        <dbReference type="PROSITE" id="PS52015"/>
    </source>
</evidence>
<keyword evidence="3" id="KW-0813">Transport</keyword>
<dbReference type="AlphaFoldDB" id="A0A0D7VZF0"/>
<evidence type="ECO:0000256" key="9">
    <source>
        <dbReference type="ARBA" id="ARBA00023136"/>
    </source>
</evidence>
<evidence type="ECO:0000313" key="14">
    <source>
        <dbReference type="Proteomes" id="UP000032361"/>
    </source>
</evidence>
<dbReference type="InterPro" id="IPR037682">
    <property type="entry name" value="TonB_C"/>
</dbReference>
<keyword evidence="8 10" id="KW-1133">Transmembrane helix</keyword>
<keyword evidence="6 10" id="KW-0812">Transmembrane</keyword>
<reference evidence="13 14" key="1">
    <citation type="journal article" date="2015" name="Antonie Van Leeuwenhoek">
        <title>Tamlana nanhaiensis sp. nov., isolated from surface seawater collected from the South China Sea.</title>
        <authorList>
            <person name="Liu X."/>
            <person name="Lai Q."/>
            <person name="Du Y."/>
            <person name="Li G."/>
            <person name="Sun F."/>
            <person name="Shao Z."/>
        </authorList>
    </citation>
    <scope>NUCLEOTIDE SEQUENCE [LARGE SCALE GENOMIC DNA]</scope>
    <source>
        <strain evidence="13 14">FHC16</strain>
    </source>
</reference>
<keyword evidence="5" id="KW-0997">Cell inner membrane</keyword>
<comment type="caution">
    <text evidence="13">The sequence shown here is derived from an EMBL/GenBank/DDBJ whole genome shotgun (WGS) entry which is preliminary data.</text>
</comment>
<dbReference type="PANTHER" id="PTHR33446:SF2">
    <property type="entry name" value="PROTEIN TONB"/>
    <property type="match status" value="1"/>
</dbReference>
<evidence type="ECO:0000256" key="4">
    <source>
        <dbReference type="ARBA" id="ARBA00022475"/>
    </source>
</evidence>
<evidence type="ECO:0000313" key="12">
    <source>
        <dbReference type="EMBL" id="KJD32078.1"/>
    </source>
</evidence>
<dbReference type="PROSITE" id="PS52015">
    <property type="entry name" value="TONB_CTD"/>
    <property type="match status" value="1"/>
</dbReference>
<dbReference type="Gene3D" id="3.30.1150.10">
    <property type="match status" value="1"/>
</dbReference>
<sequence>MKPKKNPELEIGRHSSIYFAIGLNLMLLLSWRALEHRTYQKDDFVMEVLDVNYKIEDDIPIVKMNTPAPPPPPAKVPQIIEVIEDDIVDIEETVIESTETGQDDAIEDFVAIGVDEVVVEEVEEDVEVAFAVIEEVPVFPGCEGLSKEKTKACFQQKVQEHVVKNFNYPDVALQLGIQGRVSVVFVIDSQGKTTKIRSRGPDKLLEKEAERIISIMPKMEPGKQRGKPVTVQYAVPIYFKYAATH</sequence>
<dbReference type="InterPro" id="IPR006260">
    <property type="entry name" value="TonB/TolA_C"/>
</dbReference>
<dbReference type="STRING" id="1382798.PK35_10725"/>
<feature type="domain" description="TonB C-terminal" evidence="11">
    <location>
        <begin position="153"/>
        <end position="245"/>
    </location>
</feature>
<protein>
    <submittedName>
        <fullName evidence="13">Energy transducer TonB</fullName>
    </submittedName>
</protein>
<dbReference type="SUPFAM" id="SSF74653">
    <property type="entry name" value="TolA/TonB C-terminal domain"/>
    <property type="match status" value="1"/>
</dbReference>
<keyword evidence="4" id="KW-1003">Cell membrane</keyword>
<dbReference type="RefSeq" id="WP_044626721.1">
    <property type="nucleotide sequence ID" value="NZ_JTDV01000010.1"/>
</dbReference>
<organism evidence="13 14">
    <name type="scientific">Neotamlana nanhaiensis</name>
    <dbReference type="NCBI Taxonomy" id="1382798"/>
    <lineage>
        <taxon>Bacteria</taxon>
        <taxon>Pseudomonadati</taxon>
        <taxon>Bacteroidota</taxon>
        <taxon>Flavobacteriia</taxon>
        <taxon>Flavobacteriales</taxon>
        <taxon>Flavobacteriaceae</taxon>
        <taxon>Neotamlana</taxon>
    </lineage>
</organism>
<dbReference type="InterPro" id="IPR051045">
    <property type="entry name" value="TonB-dependent_transducer"/>
</dbReference>
<dbReference type="OrthoDB" id="1522859at2"/>
<evidence type="ECO:0000256" key="8">
    <source>
        <dbReference type="ARBA" id="ARBA00022989"/>
    </source>
</evidence>
<dbReference type="EMBL" id="JTDV01000010">
    <property type="protein sequence ID" value="KJD32240.1"/>
    <property type="molecule type" value="Genomic_DNA"/>
</dbReference>
<dbReference type="NCBIfam" id="TIGR01352">
    <property type="entry name" value="tonB_Cterm"/>
    <property type="match status" value="1"/>
</dbReference>
<dbReference type="PATRIC" id="fig|1382798.3.peg.702"/>
<comment type="similarity">
    <text evidence="2">Belongs to the TonB family.</text>
</comment>
<keyword evidence="14" id="KW-1185">Reference proteome</keyword>
<name>A0A0D7VZF0_9FLAO</name>
<proteinExistence type="inferred from homology"/>
<dbReference type="GO" id="GO:0098797">
    <property type="term" value="C:plasma membrane protein complex"/>
    <property type="evidence" value="ECO:0007669"/>
    <property type="project" value="TreeGrafter"/>
</dbReference>
<dbReference type="Pfam" id="PF03544">
    <property type="entry name" value="TonB_C"/>
    <property type="match status" value="1"/>
</dbReference>